<dbReference type="Proteomes" id="UP001239445">
    <property type="component" value="Unassembled WGS sequence"/>
</dbReference>
<organism evidence="2 3">
    <name type="scientific">Echria macrotheca</name>
    <dbReference type="NCBI Taxonomy" id="438768"/>
    <lineage>
        <taxon>Eukaryota</taxon>
        <taxon>Fungi</taxon>
        <taxon>Dikarya</taxon>
        <taxon>Ascomycota</taxon>
        <taxon>Pezizomycotina</taxon>
        <taxon>Sordariomycetes</taxon>
        <taxon>Sordariomycetidae</taxon>
        <taxon>Sordariales</taxon>
        <taxon>Schizotheciaceae</taxon>
        <taxon>Echria</taxon>
    </lineage>
</organism>
<comment type="caution">
    <text evidence="2">The sequence shown here is derived from an EMBL/GenBank/DDBJ whole genome shotgun (WGS) entry which is preliminary data.</text>
</comment>
<evidence type="ECO:0000313" key="2">
    <source>
        <dbReference type="EMBL" id="KAK1752105.1"/>
    </source>
</evidence>
<accession>A0AAJ0B5K5</accession>
<evidence type="ECO:0000256" key="1">
    <source>
        <dbReference type="SAM" id="MobiDB-lite"/>
    </source>
</evidence>
<evidence type="ECO:0000313" key="3">
    <source>
        <dbReference type="Proteomes" id="UP001239445"/>
    </source>
</evidence>
<reference evidence="2" key="1">
    <citation type="submission" date="2023-06" db="EMBL/GenBank/DDBJ databases">
        <title>Genome-scale phylogeny and comparative genomics of the fungal order Sordariales.</title>
        <authorList>
            <consortium name="Lawrence Berkeley National Laboratory"/>
            <person name="Hensen N."/>
            <person name="Bonometti L."/>
            <person name="Westerberg I."/>
            <person name="Brannstrom I.O."/>
            <person name="Guillou S."/>
            <person name="Cros-Aarteil S."/>
            <person name="Calhoun S."/>
            <person name="Haridas S."/>
            <person name="Kuo A."/>
            <person name="Mondo S."/>
            <person name="Pangilinan J."/>
            <person name="Riley R."/>
            <person name="Labutti K."/>
            <person name="Andreopoulos B."/>
            <person name="Lipzen A."/>
            <person name="Chen C."/>
            <person name="Yanf M."/>
            <person name="Daum C."/>
            <person name="Ng V."/>
            <person name="Clum A."/>
            <person name="Steindorff A."/>
            <person name="Ohm R."/>
            <person name="Martin F."/>
            <person name="Silar P."/>
            <person name="Natvig D."/>
            <person name="Lalanne C."/>
            <person name="Gautier V."/>
            <person name="Ament-Velasquez S.L."/>
            <person name="Kruys A."/>
            <person name="Hutchinson M.I."/>
            <person name="Powell A.J."/>
            <person name="Barry K."/>
            <person name="Miller A.N."/>
            <person name="Grigoriev I.V."/>
            <person name="Debuchy R."/>
            <person name="Gladieux P."/>
            <person name="Thoren M.H."/>
            <person name="Johannesson H."/>
        </authorList>
    </citation>
    <scope>NUCLEOTIDE SEQUENCE</scope>
    <source>
        <strain evidence="2">PSN4</strain>
    </source>
</reference>
<keyword evidence="3" id="KW-1185">Reference proteome</keyword>
<feature type="non-terminal residue" evidence="2">
    <location>
        <position position="1"/>
    </location>
</feature>
<dbReference type="AlphaFoldDB" id="A0AAJ0B5K5"/>
<gene>
    <name evidence="2" type="ORF">QBC47DRAFT_389690</name>
</gene>
<sequence>GDLPSWRTGRRTLENHFQPEIPRKWAATTAEPDPRHELPVEPARASHPRAAPAEGSTPVSRVRLPPAHVRSSQKCSLILNRWLNSVYVRGSWYEFQHDFLSHSPLAPEPDKAKIAQLAKDAVNSRSQKYLVYHPDKTGWTSEDHHVRFIVTLVSDNLLKNMWSESEWKKRGVEIAKAGYEVLSFLRATFAAGVDVNPPRYAD</sequence>
<name>A0AAJ0B5K5_9PEZI</name>
<proteinExistence type="predicted"/>
<feature type="compositionally biased region" description="Low complexity" evidence="1">
    <location>
        <begin position="42"/>
        <end position="53"/>
    </location>
</feature>
<protein>
    <submittedName>
        <fullName evidence="2">Uncharacterized protein</fullName>
    </submittedName>
</protein>
<dbReference type="EMBL" id="MU839840">
    <property type="protein sequence ID" value="KAK1752105.1"/>
    <property type="molecule type" value="Genomic_DNA"/>
</dbReference>
<feature type="region of interest" description="Disordered" evidence="1">
    <location>
        <begin position="1"/>
        <end position="61"/>
    </location>
</feature>